<dbReference type="InterPro" id="IPR036259">
    <property type="entry name" value="MFS_trans_sf"/>
</dbReference>
<comment type="caution">
    <text evidence="9">The sequence shown here is derived from an EMBL/GenBank/DDBJ whole genome shotgun (WGS) entry which is preliminary data.</text>
</comment>
<feature type="region of interest" description="Disordered" evidence="6">
    <location>
        <begin position="1"/>
        <end position="39"/>
    </location>
</feature>
<dbReference type="Gene3D" id="1.20.1720.10">
    <property type="entry name" value="Multidrug resistance protein D"/>
    <property type="match status" value="1"/>
</dbReference>
<dbReference type="CDD" id="cd17321">
    <property type="entry name" value="MFS_MMR_MDR_like"/>
    <property type="match status" value="1"/>
</dbReference>
<dbReference type="PANTHER" id="PTHR42718">
    <property type="entry name" value="MAJOR FACILITATOR SUPERFAMILY MULTIDRUG TRANSPORTER MFSC"/>
    <property type="match status" value="1"/>
</dbReference>
<evidence type="ECO:0000256" key="4">
    <source>
        <dbReference type="ARBA" id="ARBA00022989"/>
    </source>
</evidence>
<sequence>MARPPPGRHTETHGGPPTTRRRDADDRGRPWARAAPEQTVARTAERATGVVLLTLASGQFVMTLDSSVMNVSIAQVAQDVGTTVTGIQTAITLYTLVMATLMIPGGKVGGLIGRRRAFVLGCIIYACGSFTTALAPNLGVLILGWSVLEGIGAALIMPAIVALVASNFAAPDRPRAYGLVASAGAIAVAAGPLVGGLVTTYWTWRYVFVGEVVIVAVILLLTRRIADAPLGPRFRLDLVGAALSAVGLGIAVFGVLRSGEWGWVQTRPGGPSWLGLSPTIWLILAGMLVVRLFFAWEHRVVAAGKEPLVRPEMLRNAQLNGGLTMFFFQFMLQAGLFFTVPLYLSVALGLSALDTGIRLLPLSVTLLLAAVGIPRFFPRASPRTVVRWGVAALLAGIVSLLAGLEVGAGPEVVTVPLALAGLGVGALASQLGAVTVSAVPDEESGDVGGLQNTLTNLGASLGTALAGSVLIAGLTATFLTGVADNPAVRAEIAATAQVELAGGVPFISDAQVEEALTSAGLPPEEIAALTEENEAARITGLRASLAVLALVALTALFFARLIPTAPVGGPAAPRKDSDAPSAQAP</sequence>
<dbReference type="Gene3D" id="1.20.1250.20">
    <property type="entry name" value="MFS general substrate transporter like domains"/>
    <property type="match status" value="1"/>
</dbReference>
<gene>
    <name evidence="9" type="ORF">H9640_03575</name>
</gene>
<dbReference type="EMBL" id="JACSQE010000002">
    <property type="protein sequence ID" value="MBD7997629.1"/>
    <property type="molecule type" value="Genomic_DNA"/>
</dbReference>
<dbReference type="InterPro" id="IPR011701">
    <property type="entry name" value="MFS"/>
</dbReference>
<evidence type="ECO:0000256" key="6">
    <source>
        <dbReference type="SAM" id="MobiDB-lite"/>
    </source>
</evidence>
<dbReference type="InterPro" id="IPR020846">
    <property type="entry name" value="MFS_dom"/>
</dbReference>
<keyword evidence="5 7" id="KW-0472">Membrane</keyword>
<reference evidence="9 10" key="1">
    <citation type="submission" date="2020-08" db="EMBL/GenBank/DDBJ databases">
        <title>A Genomic Blueprint of the Chicken Gut Microbiome.</title>
        <authorList>
            <person name="Gilroy R."/>
            <person name="Ravi A."/>
            <person name="Getino M."/>
            <person name="Pursley I."/>
            <person name="Horton D.L."/>
            <person name="Alikhan N.-F."/>
            <person name="Baker D."/>
            <person name="Gharbi K."/>
            <person name="Hall N."/>
            <person name="Watson M."/>
            <person name="Adriaenssens E.M."/>
            <person name="Foster-Nyarko E."/>
            <person name="Jarju S."/>
            <person name="Secka A."/>
            <person name="Antonio M."/>
            <person name="Oren A."/>
            <person name="Chaudhuri R."/>
            <person name="La Ragione R.M."/>
            <person name="Hildebrand F."/>
            <person name="Pallen M.J."/>
        </authorList>
    </citation>
    <scope>NUCLEOTIDE SEQUENCE [LARGE SCALE GENOMIC DNA]</scope>
    <source>
        <strain evidence="9 10">Sa2CUA8</strain>
    </source>
</reference>
<protein>
    <submittedName>
        <fullName evidence="9">MFS transporter</fullName>
    </submittedName>
</protein>
<name>A0ABR8UYL3_9CELL</name>
<evidence type="ECO:0000256" key="5">
    <source>
        <dbReference type="ARBA" id="ARBA00023136"/>
    </source>
</evidence>
<feature type="transmembrane region" description="Helical" evidence="7">
    <location>
        <begin position="276"/>
        <end position="296"/>
    </location>
</feature>
<feature type="transmembrane region" description="Helical" evidence="7">
    <location>
        <begin position="117"/>
        <end position="136"/>
    </location>
</feature>
<evidence type="ECO:0000313" key="10">
    <source>
        <dbReference type="Proteomes" id="UP000633601"/>
    </source>
</evidence>
<feature type="transmembrane region" description="Helical" evidence="7">
    <location>
        <begin position="457"/>
        <end position="479"/>
    </location>
</feature>
<feature type="transmembrane region" description="Helical" evidence="7">
    <location>
        <begin position="543"/>
        <end position="562"/>
    </location>
</feature>
<evidence type="ECO:0000256" key="1">
    <source>
        <dbReference type="ARBA" id="ARBA00004651"/>
    </source>
</evidence>
<organism evidence="9 10">
    <name type="scientific">Oerskovia gallyi</name>
    <dbReference type="NCBI Taxonomy" id="2762226"/>
    <lineage>
        <taxon>Bacteria</taxon>
        <taxon>Bacillati</taxon>
        <taxon>Actinomycetota</taxon>
        <taxon>Actinomycetes</taxon>
        <taxon>Micrococcales</taxon>
        <taxon>Cellulomonadaceae</taxon>
        <taxon>Oerskovia</taxon>
    </lineage>
</organism>
<feature type="transmembrane region" description="Helical" evidence="7">
    <location>
        <begin position="47"/>
        <end position="64"/>
    </location>
</feature>
<feature type="transmembrane region" description="Helical" evidence="7">
    <location>
        <begin position="234"/>
        <end position="256"/>
    </location>
</feature>
<feature type="transmembrane region" description="Helical" evidence="7">
    <location>
        <begin position="204"/>
        <end position="222"/>
    </location>
</feature>
<dbReference type="Proteomes" id="UP000633601">
    <property type="component" value="Unassembled WGS sequence"/>
</dbReference>
<evidence type="ECO:0000259" key="8">
    <source>
        <dbReference type="PROSITE" id="PS50850"/>
    </source>
</evidence>
<dbReference type="PROSITE" id="PS50850">
    <property type="entry name" value="MFS"/>
    <property type="match status" value="1"/>
</dbReference>
<feature type="domain" description="Major facilitator superfamily (MFS) profile" evidence="8">
    <location>
        <begin position="51"/>
        <end position="566"/>
    </location>
</feature>
<dbReference type="Pfam" id="PF07690">
    <property type="entry name" value="MFS_1"/>
    <property type="match status" value="1"/>
</dbReference>
<evidence type="ECO:0000256" key="3">
    <source>
        <dbReference type="ARBA" id="ARBA00022692"/>
    </source>
</evidence>
<keyword evidence="10" id="KW-1185">Reference proteome</keyword>
<feature type="transmembrane region" description="Helical" evidence="7">
    <location>
        <begin position="385"/>
        <end position="404"/>
    </location>
</feature>
<evidence type="ECO:0000256" key="7">
    <source>
        <dbReference type="SAM" id="Phobius"/>
    </source>
</evidence>
<proteinExistence type="predicted"/>
<feature type="compositionally biased region" description="Basic and acidic residues" evidence="6">
    <location>
        <begin position="20"/>
        <end position="29"/>
    </location>
</feature>
<keyword evidence="2" id="KW-0813">Transport</keyword>
<feature type="transmembrane region" description="Helical" evidence="7">
    <location>
        <begin position="84"/>
        <end position="105"/>
    </location>
</feature>
<dbReference type="PRINTS" id="PR01036">
    <property type="entry name" value="TCRTETB"/>
</dbReference>
<dbReference type="SUPFAM" id="SSF103473">
    <property type="entry name" value="MFS general substrate transporter"/>
    <property type="match status" value="1"/>
</dbReference>
<keyword evidence="3 7" id="KW-0812">Transmembrane</keyword>
<evidence type="ECO:0000256" key="2">
    <source>
        <dbReference type="ARBA" id="ARBA00022448"/>
    </source>
</evidence>
<comment type="subcellular location">
    <subcellularLocation>
        <location evidence="1">Cell membrane</location>
        <topology evidence="1">Multi-pass membrane protein</topology>
    </subcellularLocation>
</comment>
<feature type="transmembrane region" description="Helical" evidence="7">
    <location>
        <begin position="176"/>
        <end position="198"/>
    </location>
</feature>
<evidence type="ECO:0000313" key="9">
    <source>
        <dbReference type="EMBL" id="MBD7997629.1"/>
    </source>
</evidence>
<feature type="transmembrane region" description="Helical" evidence="7">
    <location>
        <begin position="317"/>
        <end position="344"/>
    </location>
</feature>
<keyword evidence="4 7" id="KW-1133">Transmembrane helix</keyword>
<feature type="transmembrane region" description="Helical" evidence="7">
    <location>
        <begin position="142"/>
        <end position="164"/>
    </location>
</feature>
<dbReference type="PANTHER" id="PTHR42718:SF9">
    <property type="entry name" value="MAJOR FACILITATOR SUPERFAMILY MULTIDRUG TRANSPORTER MFSC"/>
    <property type="match status" value="1"/>
</dbReference>
<feature type="transmembrane region" description="Helical" evidence="7">
    <location>
        <begin position="356"/>
        <end position="373"/>
    </location>
</feature>
<accession>A0ABR8UYL3</accession>